<reference evidence="1" key="1">
    <citation type="submission" date="2020-10" db="EMBL/GenBank/DDBJ databases">
        <title>Sequencing the genomes of 1000 actinobacteria strains.</title>
        <authorList>
            <person name="Klenk H.-P."/>
        </authorList>
    </citation>
    <scope>NUCLEOTIDE SEQUENCE</scope>
    <source>
        <strain evidence="1">DSM 46832</strain>
    </source>
</reference>
<keyword evidence="2" id="KW-1185">Reference proteome</keyword>
<accession>A0A927R6B8</accession>
<evidence type="ECO:0000313" key="2">
    <source>
        <dbReference type="Proteomes" id="UP000649753"/>
    </source>
</evidence>
<dbReference type="EMBL" id="JADBEB010000001">
    <property type="protein sequence ID" value="MBE1488279.1"/>
    <property type="molecule type" value="Genomic_DNA"/>
</dbReference>
<proteinExistence type="predicted"/>
<dbReference type="Proteomes" id="UP000649753">
    <property type="component" value="Unassembled WGS sequence"/>
</dbReference>
<protein>
    <submittedName>
        <fullName evidence="1">Uncharacterized protein</fullName>
    </submittedName>
</protein>
<sequence length="31" mass="3268">MHSPAAERRCAAAPPIRYGDRLVGKLDATSG</sequence>
<comment type="caution">
    <text evidence="1">The sequence shown here is derived from an EMBL/GenBank/DDBJ whole genome shotgun (WGS) entry which is preliminary data.</text>
</comment>
<organism evidence="1 2">
    <name type="scientific">Plantactinospora soyae</name>
    <dbReference type="NCBI Taxonomy" id="1544732"/>
    <lineage>
        <taxon>Bacteria</taxon>
        <taxon>Bacillati</taxon>
        <taxon>Actinomycetota</taxon>
        <taxon>Actinomycetes</taxon>
        <taxon>Micromonosporales</taxon>
        <taxon>Micromonosporaceae</taxon>
        <taxon>Plantactinospora</taxon>
    </lineage>
</organism>
<gene>
    <name evidence="1" type="ORF">H4W31_003917</name>
</gene>
<evidence type="ECO:0000313" key="1">
    <source>
        <dbReference type="EMBL" id="MBE1488279.1"/>
    </source>
</evidence>
<dbReference type="AlphaFoldDB" id="A0A927R6B8"/>
<name>A0A927R6B8_9ACTN</name>